<keyword evidence="2" id="KW-1185">Reference proteome</keyword>
<protein>
    <submittedName>
        <fullName evidence="1">Uncharacterized protein</fullName>
    </submittedName>
</protein>
<evidence type="ECO:0000313" key="2">
    <source>
        <dbReference type="Proteomes" id="UP001148737"/>
    </source>
</evidence>
<comment type="caution">
    <text evidence="1">The sequence shown here is derived from an EMBL/GenBank/DDBJ whole genome shotgun (WGS) entry which is preliminary data.</text>
</comment>
<proteinExistence type="predicted"/>
<sequence>MEKAMSRMEAMLAQLLPDTQVGVEEDDDGNAALGESAIDATSEDSYAAASPAGTDGDDDTSGLAVTHRCDQITMAAHPPTTEATHKNRQHNYYIYYKQHSKPETETMCLVTYFKHLTCDHIWAVVTEPCLPYMGFTNCPTFSGGSVAVSPATGKHIGNIRGGRLKAKPKFYKTKTRLCPQCDLRGAYDPNVARLVTDMGWGLTWGKDVSDPEGYWGVDFRLGSAKNGCVIL</sequence>
<dbReference type="EMBL" id="JANAKD010003461">
    <property type="protein sequence ID" value="KAJ3472116.1"/>
    <property type="molecule type" value="Genomic_DNA"/>
</dbReference>
<name>A0ACC1QC89_9HYPO</name>
<accession>A0ACC1QC89</accession>
<evidence type="ECO:0000313" key="1">
    <source>
        <dbReference type="EMBL" id="KAJ3472116.1"/>
    </source>
</evidence>
<organism evidence="1 2">
    <name type="scientific">Lecanicillium saksenae</name>
    <dbReference type="NCBI Taxonomy" id="468837"/>
    <lineage>
        <taxon>Eukaryota</taxon>
        <taxon>Fungi</taxon>
        <taxon>Dikarya</taxon>
        <taxon>Ascomycota</taxon>
        <taxon>Pezizomycotina</taxon>
        <taxon>Sordariomycetes</taxon>
        <taxon>Hypocreomycetidae</taxon>
        <taxon>Hypocreales</taxon>
        <taxon>Cordycipitaceae</taxon>
        <taxon>Lecanicillium</taxon>
    </lineage>
</organism>
<dbReference type="Proteomes" id="UP001148737">
    <property type="component" value="Unassembled WGS sequence"/>
</dbReference>
<reference evidence="1" key="1">
    <citation type="submission" date="2022-07" db="EMBL/GenBank/DDBJ databases">
        <title>Genome Sequence of Lecanicillium saksenae.</title>
        <authorList>
            <person name="Buettner E."/>
        </authorList>
    </citation>
    <scope>NUCLEOTIDE SEQUENCE</scope>
    <source>
        <strain evidence="1">VT-O1</strain>
    </source>
</reference>
<gene>
    <name evidence="1" type="ORF">NLG97_g11272</name>
</gene>